<dbReference type="Proteomes" id="UP000887565">
    <property type="component" value="Unplaced"/>
</dbReference>
<dbReference type="WBParaSite" id="nRc.2.0.1.t06255-RA">
    <property type="protein sequence ID" value="nRc.2.0.1.t06255-RA"/>
    <property type="gene ID" value="nRc.2.0.1.g06255"/>
</dbReference>
<evidence type="ECO:0000256" key="1">
    <source>
        <dbReference type="SAM" id="MobiDB-lite"/>
    </source>
</evidence>
<reference evidence="3" key="1">
    <citation type="submission" date="2022-11" db="UniProtKB">
        <authorList>
            <consortium name="WormBaseParasite"/>
        </authorList>
    </citation>
    <scope>IDENTIFICATION</scope>
</reference>
<evidence type="ECO:0000313" key="2">
    <source>
        <dbReference type="Proteomes" id="UP000887565"/>
    </source>
</evidence>
<organism evidence="2 3">
    <name type="scientific">Romanomermis culicivorax</name>
    <name type="common">Nematode worm</name>
    <dbReference type="NCBI Taxonomy" id="13658"/>
    <lineage>
        <taxon>Eukaryota</taxon>
        <taxon>Metazoa</taxon>
        <taxon>Ecdysozoa</taxon>
        <taxon>Nematoda</taxon>
        <taxon>Enoplea</taxon>
        <taxon>Dorylaimia</taxon>
        <taxon>Mermithida</taxon>
        <taxon>Mermithoidea</taxon>
        <taxon>Mermithidae</taxon>
        <taxon>Romanomermis</taxon>
    </lineage>
</organism>
<name>A0A915HWS3_ROMCU</name>
<proteinExistence type="predicted"/>
<sequence>MARDSEKNNQAQVQPHGNQGQTSRVLPQIGPANQDAPHEENYNIKRAIRVHELDQWFKGTFGYWPANPKEPILVDIGKASQLLEYVREVSMFRGHPVCGFDVEKINQDKDVALFK</sequence>
<feature type="region of interest" description="Disordered" evidence="1">
    <location>
        <begin position="1"/>
        <end position="41"/>
    </location>
</feature>
<keyword evidence="2" id="KW-1185">Reference proteome</keyword>
<accession>A0A915HWS3</accession>
<protein>
    <submittedName>
        <fullName evidence="3">Uncharacterized protein</fullName>
    </submittedName>
</protein>
<dbReference type="AlphaFoldDB" id="A0A915HWS3"/>
<evidence type="ECO:0000313" key="3">
    <source>
        <dbReference type="WBParaSite" id="nRc.2.0.1.t06255-RA"/>
    </source>
</evidence>
<feature type="compositionally biased region" description="Polar residues" evidence="1">
    <location>
        <begin position="8"/>
        <end position="25"/>
    </location>
</feature>